<dbReference type="HOGENOM" id="CLU_3374600_0_0_4"/>
<proteinExistence type="predicted"/>
<dbReference type="STRING" id="582744.Msip34_1155"/>
<dbReference type="Proteomes" id="UP000002743">
    <property type="component" value="Chromosome"/>
</dbReference>
<reference evidence="1 2" key="2">
    <citation type="journal article" date="2011" name="J. Bacteriol.">
        <title>Genomes of three methylotrophs from a single niche uncover genetic and metabolic divergence of Methylophilaceae.</title>
        <authorList>
            <person name="Lapidus A."/>
            <person name="Clum A."/>
            <person name="Labutti K."/>
            <person name="Kaluzhnaya M.G."/>
            <person name="Lim S."/>
            <person name="Beck D.A."/>
            <person name="Glavina Del Rio T."/>
            <person name="Nolan M."/>
            <person name="Mavromatis K."/>
            <person name="Huntemann M."/>
            <person name="Lucas S."/>
            <person name="Lidstrom M.E."/>
            <person name="Ivanova N."/>
            <person name="Chistoserdova L."/>
        </authorList>
    </citation>
    <scope>NUCLEOTIDE SEQUENCE [LARGE SCALE GENOMIC DNA]</scope>
    <source>
        <strain evidence="1 2">SIP3-4</strain>
    </source>
</reference>
<keyword evidence="2" id="KW-1185">Reference proteome</keyword>
<name>C6XCX7_METGS</name>
<sequence length="34" mass="3938" precursor="true">MQSLPSMPFVWNLMIELILYVFPGAQKNVKAENK</sequence>
<evidence type="ECO:0000313" key="2">
    <source>
        <dbReference type="Proteomes" id="UP000002743"/>
    </source>
</evidence>
<reference evidence="2" key="1">
    <citation type="submission" date="2009-07" db="EMBL/GenBank/DDBJ databases">
        <title>Complete sequence of chromosome of Methylovorus sp. SIP3-4.</title>
        <authorList>
            <person name="Lucas S."/>
            <person name="Copeland A."/>
            <person name="Lapidus A."/>
            <person name="Glavina del Rio T."/>
            <person name="Tice H."/>
            <person name="Bruce D."/>
            <person name="Goodwin L."/>
            <person name="Pitluck S."/>
            <person name="Clum A."/>
            <person name="Larimer F."/>
            <person name="Land M."/>
            <person name="Hauser L."/>
            <person name="Kyrpides N."/>
            <person name="Mikhailova N."/>
            <person name="Kayluzhnaya M."/>
            <person name="Chistoserdova L."/>
        </authorList>
    </citation>
    <scope>NUCLEOTIDE SEQUENCE [LARGE SCALE GENOMIC DNA]</scope>
    <source>
        <strain evidence="2">SIP3-4</strain>
    </source>
</reference>
<dbReference type="KEGG" id="mei:Msip34_1155"/>
<organism evidence="1 2">
    <name type="scientific">Methylovorus glucosotrophus (strain SIP3-4)</name>
    <dbReference type="NCBI Taxonomy" id="582744"/>
    <lineage>
        <taxon>Bacteria</taxon>
        <taxon>Pseudomonadati</taxon>
        <taxon>Pseudomonadota</taxon>
        <taxon>Betaproteobacteria</taxon>
        <taxon>Nitrosomonadales</taxon>
        <taxon>Methylophilaceae</taxon>
        <taxon>Methylovorus</taxon>
    </lineage>
</organism>
<accession>C6XCX7</accession>
<protein>
    <submittedName>
        <fullName evidence="1">Uncharacterized protein</fullName>
    </submittedName>
</protein>
<evidence type="ECO:0000313" key="1">
    <source>
        <dbReference type="EMBL" id="ACT50402.1"/>
    </source>
</evidence>
<dbReference type="EMBL" id="CP001674">
    <property type="protein sequence ID" value="ACT50402.1"/>
    <property type="molecule type" value="Genomic_DNA"/>
</dbReference>
<gene>
    <name evidence="1" type="ordered locus">Msip34_1155</name>
</gene>
<dbReference type="AlphaFoldDB" id="C6XCX7"/>